<evidence type="ECO:0000256" key="3">
    <source>
        <dbReference type="ARBA" id="ARBA00023163"/>
    </source>
</evidence>
<dbReference type="PANTHER" id="PTHR43280">
    <property type="entry name" value="ARAC-FAMILY TRANSCRIPTIONAL REGULATOR"/>
    <property type="match status" value="1"/>
</dbReference>
<evidence type="ECO:0000256" key="2">
    <source>
        <dbReference type="ARBA" id="ARBA00023125"/>
    </source>
</evidence>
<dbReference type="PROSITE" id="PS01124">
    <property type="entry name" value="HTH_ARAC_FAMILY_2"/>
    <property type="match status" value="1"/>
</dbReference>
<keyword evidence="6" id="KW-1185">Reference proteome</keyword>
<keyword evidence="1" id="KW-0805">Transcription regulation</keyword>
<keyword evidence="2" id="KW-0238">DNA-binding</keyword>
<name>A0AA96RCZ3_9BACL</name>
<dbReference type="Gene3D" id="2.60.120.10">
    <property type="entry name" value="Jelly Rolls"/>
    <property type="match status" value="1"/>
</dbReference>
<dbReference type="InterPro" id="IPR020449">
    <property type="entry name" value="Tscrpt_reg_AraC-type_HTH"/>
</dbReference>
<dbReference type="InterPro" id="IPR037923">
    <property type="entry name" value="HTH-like"/>
</dbReference>
<protein>
    <submittedName>
        <fullName evidence="5">AraC family transcriptional regulator</fullName>
    </submittedName>
</protein>
<dbReference type="AlphaFoldDB" id="A0AA96RCZ3"/>
<proteinExistence type="predicted"/>
<dbReference type="EMBL" id="CP130318">
    <property type="protein sequence ID" value="WNQ08951.1"/>
    <property type="molecule type" value="Genomic_DNA"/>
</dbReference>
<dbReference type="RefSeq" id="WP_315602718.1">
    <property type="nucleotide sequence ID" value="NZ_CP130318.1"/>
</dbReference>
<evidence type="ECO:0000259" key="4">
    <source>
        <dbReference type="PROSITE" id="PS01124"/>
    </source>
</evidence>
<evidence type="ECO:0000313" key="6">
    <source>
        <dbReference type="Proteomes" id="UP001305702"/>
    </source>
</evidence>
<dbReference type="InterPro" id="IPR003313">
    <property type="entry name" value="AraC-bd"/>
</dbReference>
<dbReference type="KEGG" id="paun:MJA45_14970"/>
<reference evidence="5 6" key="1">
    <citation type="submission" date="2022-02" db="EMBL/GenBank/DDBJ databases">
        <title>Paenibacillus sp. MBLB1776 Whole Genome Shotgun Sequencing.</title>
        <authorList>
            <person name="Hwang C.Y."/>
            <person name="Cho E.-S."/>
            <person name="Seo M.-J."/>
        </authorList>
    </citation>
    <scope>NUCLEOTIDE SEQUENCE [LARGE SCALE GENOMIC DNA]</scope>
    <source>
        <strain evidence="5 6">MBLB1776</strain>
    </source>
</reference>
<dbReference type="Pfam" id="PF02311">
    <property type="entry name" value="AraC_binding"/>
    <property type="match status" value="1"/>
</dbReference>
<dbReference type="PRINTS" id="PR00032">
    <property type="entry name" value="HTHARAC"/>
</dbReference>
<dbReference type="SUPFAM" id="SSF51215">
    <property type="entry name" value="Regulatory protein AraC"/>
    <property type="match status" value="1"/>
</dbReference>
<dbReference type="InterPro" id="IPR018060">
    <property type="entry name" value="HTH_AraC"/>
</dbReference>
<dbReference type="SUPFAM" id="SSF46689">
    <property type="entry name" value="Homeodomain-like"/>
    <property type="match status" value="2"/>
</dbReference>
<dbReference type="Proteomes" id="UP001305702">
    <property type="component" value="Chromosome"/>
</dbReference>
<dbReference type="Gene3D" id="1.10.10.60">
    <property type="entry name" value="Homeodomain-like"/>
    <property type="match status" value="2"/>
</dbReference>
<feature type="domain" description="HTH araC/xylS-type" evidence="4">
    <location>
        <begin position="185"/>
        <end position="283"/>
    </location>
</feature>
<sequence length="294" mass="34491">MNWRIKKLSGDRFFETGFDIFINREEESFSLSQHTHDFIEISYVEEGSGYHYIEDQMIPTKRGDLFVIPIGTSHVFRPSSQDKQLVIYNCIFRPRLLETLASVITEDSKLHRFLYEPVKGPSPWLQFQDKYDQFLTIMYGMYSEFLKKCPHYEHLMLGQLVQILAMLQRYEGDGSLVPVQSNNLEDAVQYIHSQYAKSITVQHVAEYSYMSPSHFQRLFKKTTGVTFMQYLQNVRIQRCCELLKSTSIPIQEVANQVGYQDMKFFHALFRKKTGVTPRQYRQSSQSDDLHLASV</sequence>
<dbReference type="PANTHER" id="PTHR43280:SF28">
    <property type="entry name" value="HTH-TYPE TRANSCRIPTIONAL ACTIVATOR RHAS"/>
    <property type="match status" value="1"/>
</dbReference>
<evidence type="ECO:0000256" key="1">
    <source>
        <dbReference type="ARBA" id="ARBA00023015"/>
    </source>
</evidence>
<evidence type="ECO:0000313" key="5">
    <source>
        <dbReference type="EMBL" id="WNQ08951.1"/>
    </source>
</evidence>
<accession>A0AA96RCZ3</accession>
<dbReference type="SMART" id="SM00342">
    <property type="entry name" value="HTH_ARAC"/>
    <property type="match status" value="1"/>
</dbReference>
<gene>
    <name evidence="5" type="ORF">MJA45_14970</name>
</gene>
<organism evidence="5 6">
    <name type="scientific">Paenibacillus aurantius</name>
    <dbReference type="NCBI Taxonomy" id="2918900"/>
    <lineage>
        <taxon>Bacteria</taxon>
        <taxon>Bacillati</taxon>
        <taxon>Bacillota</taxon>
        <taxon>Bacilli</taxon>
        <taxon>Bacillales</taxon>
        <taxon>Paenibacillaceae</taxon>
        <taxon>Paenibacillus</taxon>
    </lineage>
</organism>
<dbReference type="Pfam" id="PF12833">
    <property type="entry name" value="HTH_18"/>
    <property type="match status" value="1"/>
</dbReference>
<dbReference type="InterPro" id="IPR014710">
    <property type="entry name" value="RmlC-like_jellyroll"/>
</dbReference>
<keyword evidence="3" id="KW-0804">Transcription</keyword>
<dbReference type="InterPro" id="IPR009057">
    <property type="entry name" value="Homeodomain-like_sf"/>
</dbReference>
<dbReference type="GO" id="GO:0043565">
    <property type="term" value="F:sequence-specific DNA binding"/>
    <property type="evidence" value="ECO:0007669"/>
    <property type="project" value="InterPro"/>
</dbReference>
<dbReference type="GO" id="GO:0003700">
    <property type="term" value="F:DNA-binding transcription factor activity"/>
    <property type="evidence" value="ECO:0007669"/>
    <property type="project" value="InterPro"/>
</dbReference>